<evidence type="ECO:0000256" key="1">
    <source>
        <dbReference type="SAM" id="MobiDB-lite"/>
    </source>
</evidence>
<dbReference type="EMBL" id="JAUHQC010000014">
    <property type="protein sequence ID" value="MDN4534014.1"/>
    <property type="molecule type" value="Genomic_DNA"/>
</dbReference>
<keyword evidence="2" id="KW-0472">Membrane</keyword>
<dbReference type="Proteomes" id="UP001171687">
    <property type="component" value="Unassembled WGS sequence"/>
</dbReference>
<keyword evidence="2" id="KW-1133">Transmembrane helix</keyword>
<dbReference type="GeneID" id="64982946"/>
<reference evidence="3" key="2">
    <citation type="submission" date="2023-07" db="EMBL/GenBank/DDBJ databases">
        <title>Evaluation of the beneficial properties of pineapple isolates.</title>
        <authorList>
            <person name="Adefiranye O."/>
        </authorList>
    </citation>
    <scope>NUCLEOTIDE SEQUENCE</scope>
    <source>
        <strain evidence="3">PAPLE_T1</strain>
    </source>
</reference>
<feature type="compositionally biased region" description="Basic and acidic residues" evidence="1">
    <location>
        <begin position="217"/>
        <end position="230"/>
    </location>
</feature>
<evidence type="ECO:0000313" key="5">
    <source>
        <dbReference type="Proteomes" id="UP000242470"/>
    </source>
</evidence>
<accession>A0AAP8TT28</accession>
<feature type="transmembrane region" description="Helical" evidence="2">
    <location>
        <begin position="23"/>
        <end position="44"/>
    </location>
</feature>
<dbReference type="Pfam" id="PF16069">
    <property type="entry name" value="DUF4811"/>
    <property type="match status" value="1"/>
</dbReference>
<gene>
    <name evidence="4" type="ORF">CD158_06095</name>
    <name evidence="3" type="ORF">QYH67_10670</name>
</gene>
<comment type="caution">
    <text evidence="4">The sequence shown here is derived from an EMBL/GenBank/DDBJ whole genome shotgun (WGS) entry which is preliminary data.</text>
</comment>
<dbReference type="EMBL" id="PPQW01000030">
    <property type="protein sequence ID" value="PNZ67391.1"/>
    <property type="molecule type" value="Genomic_DNA"/>
</dbReference>
<evidence type="ECO:0000313" key="3">
    <source>
        <dbReference type="EMBL" id="MDN4534014.1"/>
    </source>
</evidence>
<feature type="compositionally biased region" description="Low complexity" evidence="1">
    <location>
        <begin position="203"/>
        <end position="212"/>
    </location>
</feature>
<protein>
    <submittedName>
        <fullName evidence="4">DUF4811 domain-containing protein</fullName>
    </submittedName>
</protein>
<dbReference type="AlphaFoldDB" id="A0AAP8TT28"/>
<sequence>MIVTIVLALCVFASWLLIPHKITRYILGTLATLALLLQVIAITANMTHHWGMEKQVTTSDKKEIYSAGDQKLPTNLLITNEIGEDTDNYVMVFKNNEDDKEAKPHFKPNMDKSHMSEAVKKQAKYEVKDTDQATQQTTKEEWVWKSDFYKFLLNFGDDQQELIQSTTTVTVPKDTWVVLNADQAKKLQQSQKDAQQQKDPKKQQQMAQQLAMKYKKQHPDASEQQVKDYVEHQTQIQVTKQIKQMISDQD</sequence>
<keyword evidence="2" id="KW-0812">Transmembrane</keyword>
<dbReference type="Proteomes" id="UP000242470">
    <property type="component" value="Unassembled WGS sequence"/>
</dbReference>
<proteinExistence type="predicted"/>
<reference evidence="4 5" key="1">
    <citation type="submission" date="2017-08" db="EMBL/GenBank/DDBJ databases">
        <title>Draft genome sequences of 64 type strains of genus Staph aureus.</title>
        <authorList>
            <person name="Cole K."/>
            <person name="Golubchik T."/>
            <person name="Russell J."/>
            <person name="Foster D."/>
            <person name="Llewelyn M."/>
            <person name="Wilson D."/>
            <person name="Crook D."/>
            <person name="Paul J."/>
        </authorList>
    </citation>
    <scope>NUCLEOTIDE SEQUENCE [LARGE SCALE GENOMIC DNA]</scope>
    <source>
        <strain evidence="4 5">NCTC 12101</strain>
    </source>
</reference>
<organism evidence="4 5">
    <name type="scientific">Staphylococcus auricularis</name>
    <dbReference type="NCBI Taxonomy" id="29379"/>
    <lineage>
        <taxon>Bacteria</taxon>
        <taxon>Bacillati</taxon>
        <taxon>Bacillota</taxon>
        <taxon>Bacilli</taxon>
        <taxon>Bacillales</taxon>
        <taxon>Staphylococcaceae</taxon>
        <taxon>Staphylococcus</taxon>
    </lineage>
</organism>
<evidence type="ECO:0000256" key="2">
    <source>
        <dbReference type="SAM" id="Phobius"/>
    </source>
</evidence>
<name>A0AAP8TT28_9STAP</name>
<dbReference type="RefSeq" id="WP_059108014.1">
    <property type="nucleotide sequence ID" value="NZ_AP024589.1"/>
</dbReference>
<dbReference type="InterPro" id="IPR032083">
    <property type="entry name" value="DUF4811"/>
</dbReference>
<feature type="region of interest" description="Disordered" evidence="1">
    <location>
        <begin position="188"/>
        <end position="230"/>
    </location>
</feature>
<evidence type="ECO:0000313" key="4">
    <source>
        <dbReference type="EMBL" id="PNZ67391.1"/>
    </source>
</evidence>